<dbReference type="CDD" id="cd06091">
    <property type="entry name" value="KOW_NusG"/>
    <property type="match status" value="1"/>
</dbReference>
<dbReference type="GO" id="GO:0006354">
    <property type="term" value="P:DNA-templated transcription elongation"/>
    <property type="evidence" value="ECO:0007669"/>
    <property type="project" value="InterPro"/>
</dbReference>
<evidence type="ECO:0000256" key="4">
    <source>
        <dbReference type="HAMAP-Rule" id="MF_00950"/>
    </source>
</evidence>
<keyword evidence="8" id="KW-1185">Reference proteome</keyword>
<evidence type="ECO:0000259" key="6">
    <source>
        <dbReference type="SMART" id="SM00738"/>
    </source>
</evidence>
<dbReference type="CDD" id="cd09887">
    <property type="entry name" value="NGN_Arch"/>
    <property type="match status" value="1"/>
</dbReference>
<comment type="similarity">
    <text evidence="4">Belongs to the archaeal Spt5 family.</text>
</comment>
<dbReference type="Proteomes" id="UP000060778">
    <property type="component" value="Chromosome"/>
</dbReference>
<name>A0A0U3F275_9CREN</name>
<comment type="similarity">
    <text evidence="1">Belongs to the SPT5 family.</text>
</comment>
<feature type="domain" description="NusG-like N-terminal" evidence="6">
    <location>
        <begin position="1"/>
        <end position="84"/>
    </location>
</feature>
<comment type="function">
    <text evidence="4">Stimulates transcription elongation.</text>
</comment>
<dbReference type="InterPro" id="IPR008991">
    <property type="entry name" value="Translation_prot_SH3-like_sf"/>
</dbReference>
<sequence length="145" mass="16209">MPFYPVRTTTGREIDVALIIERRAKSSRLDVRSVVVPPRLKGFVLVEAPAPYVVLEVIRGIRDVRGGPGRRMEVDEVVKLIRPTPVIELIDVGDIVELVAGPFKGMKARVEFKDPSKNEVVLNILEAAYPLQITVPVDYVKPVKR</sequence>
<dbReference type="GeneID" id="30680068"/>
<dbReference type="GO" id="GO:0006355">
    <property type="term" value="P:regulation of DNA-templated transcription"/>
    <property type="evidence" value="ECO:0007669"/>
    <property type="project" value="UniProtKB-UniRule"/>
</dbReference>
<evidence type="ECO:0000313" key="8">
    <source>
        <dbReference type="Proteomes" id="UP000060778"/>
    </source>
</evidence>
<comment type="subunit">
    <text evidence="4">Heterodimer composed of Spt4 and Spt5. Interacts with RNA polymerase (RNAP).</text>
</comment>
<dbReference type="InterPro" id="IPR005824">
    <property type="entry name" value="KOW"/>
</dbReference>
<proteinExistence type="inferred from homology"/>
<dbReference type="HAMAP" id="MF_00950">
    <property type="entry name" value="Spt5_arch"/>
    <property type="match status" value="1"/>
</dbReference>
<keyword evidence="3 4" id="KW-0804">Transcription</keyword>
<dbReference type="PATRIC" id="fig|940295.4.peg.654"/>
<dbReference type="Pfam" id="PF03439">
    <property type="entry name" value="Spt5-NGN"/>
    <property type="match status" value="1"/>
</dbReference>
<dbReference type="InterPro" id="IPR011590">
    <property type="entry name" value="Spt5_arc"/>
</dbReference>
<evidence type="ECO:0000256" key="5">
    <source>
        <dbReference type="NCBIfam" id="TIGR00405"/>
    </source>
</evidence>
<dbReference type="InterPro" id="IPR014722">
    <property type="entry name" value="Rib_uL2_dom2"/>
</dbReference>
<dbReference type="KEGG" id="iis:EYM_03375"/>
<dbReference type="EMBL" id="CP006867">
    <property type="protein sequence ID" value="ALU11653.1"/>
    <property type="molecule type" value="Genomic_DNA"/>
</dbReference>
<dbReference type="SUPFAM" id="SSF50104">
    <property type="entry name" value="Translation proteins SH3-like domain"/>
    <property type="match status" value="1"/>
</dbReference>
<evidence type="ECO:0000256" key="1">
    <source>
        <dbReference type="ARBA" id="ARBA00006956"/>
    </source>
</evidence>
<dbReference type="RefSeq" id="WP_075049654.1">
    <property type="nucleotide sequence ID" value="NZ_CP006867.1"/>
</dbReference>
<reference evidence="7 8" key="1">
    <citation type="submission" date="2013-11" db="EMBL/GenBank/DDBJ databases">
        <title>Comparative genomics of Ignicoccus.</title>
        <authorList>
            <person name="Podar M."/>
        </authorList>
    </citation>
    <scope>NUCLEOTIDE SEQUENCE [LARGE SCALE GENOMIC DNA]</scope>
    <source>
        <strain evidence="7 8">DSM 13165</strain>
    </source>
</reference>
<dbReference type="InterPro" id="IPR005100">
    <property type="entry name" value="NGN-domain"/>
</dbReference>
<dbReference type="InterPro" id="IPR036735">
    <property type="entry name" value="NGN_dom_sf"/>
</dbReference>
<evidence type="ECO:0000256" key="3">
    <source>
        <dbReference type="ARBA" id="ARBA00023163"/>
    </source>
</evidence>
<evidence type="ECO:0000256" key="2">
    <source>
        <dbReference type="ARBA" id="ARBA00023015"/>
    </source>
</evidence>
<dbReference type="Pfam" id="PF00467">
    <property type="entry name" value="KOW"/>
    <property type="match status" value="1"/>
</dbReference>
<dbReference type="GO" id="GO:0003746">
    <property type="term" value="F:translation elongation factor activity"/>
    <property type="evidence" value="ECO:0007669"/>
    <property type="project" value="InterPro"/>
</dbReference>
<organism evidence="7 8">
    <name type="scientific">Ignicoccus islandicus DSM 13165</name>
    <dbReference type="NCBI Taxonomy" id="940295"/>
    <lineage>
        <taxon>Archaea</taxon>
        <taxon>Thermoproteota</taxon>
        <taxon>Thermoprotei</taxon>
        <taxon>Desulfurococcales</taxon>
        <taxon>Desulfurococcaceae</taxon>
        <taxon>Ignicoccus</taxon>
    </lineage>
</organism>
<keyword evidence="2 4" id="KW-0805">Transcription regulation</keyword>
<protein>
    <recommendedName>
        <fullName evidence="4 5">Transcription elongation factor Spt5</fullName>
    </recommendedName>
</protein>
<gene>
    <name evidence="4" type="primary">spt5</name>
    <name evidence="7" type="ORF">EYM_03375</name>
</gene>
<dbReference type="STRING" id="940295.EYM_03375"/>
<dbReference type="NCBIfam" id="TIGR00405">
    <property type="entry name" value="KOW_elon_Spt5"/>
    <property type="match status" value="1"/>
</dbReference>
<dbReference type="Gene3D" id="3.30.70.940">
    <property type="entry name" value="NusG, N-terminal domain"/>
    <property type="match status" value="1"/>
</dbReference>
<dbReference type="InterPro" id="IPR006645">
    <property type="entry name" value="NGN-like_dom"/>
</dbReference>
<dbReference type="Gene3D" id="2.30.30.30">
    <property type="match status" value="1"/>
</dbReference>
<evidence type="ECO:0000313" key="7">
    <source>
        <dbReference type="EMBL" id="ALU11653.1"/>
    </source>
</evidence>
<dbReference type="AlphaFoldDB" id="A0A0U3F275"/>
<dbReference type="SMART" id="SM00738">
    <property type="entry name" value="NGN"/>
    <property type="match status" value="1"/>
</dbReference>
<accession>A0A0U3F275</accession>